<feature type="compositionally biased region" description="Basic and acidic residues" evidence="12">
    <location>
        <begin position="616"/>
        <end position="637"/>
    </location>
</feature>
<evidence type="ECO:0000256" key="11">
    <source>
        <dbReference type="ARBA" id="ARBA00032922"/>
    </source>
</evidence>
<dbReference type="STRING" id="307486.GCA_000807215_02686"/>
<evidence type="ECO:0000256" key="6">
    <source>
        <dbReference type="ARBA" id="ARBA00022759"/>
    </source>
</evidence>
<organism evidence="14 15">
    <name type="scientific">Tepidimonas taiwanensis</name>
    <dbReference type="NCBI Taxonomy" id="307486"/>
    <lineage>
        <taxon>Bacteria</taxon>
        <taxon>Pseudomonadati</taxon>
        <taxon>Pseudomonadota</taxon>
        <taxon>Betaproteobacteria</taxon>
        <taxon>Burkholderiales</taxon>
        <taxon>Tepidimonas</taxon>
    </lineage>
</organism>
<evidence type="ECO:0000313" key="14">
    <source>
        <dbReference type="EMBL" id="TSE29902.1"/>
    </source>
</evidence>
<dbReference type="InterPro" id="IPR000160">
    <property type="entry name" value="GGDEF_dom"/>
</dbReference>
<keyword evidence="9" id="KW-0067">ATP-binding</keyword>
<keyword evidence="10" id="KW-0051">Antiviral defense</keyword>
<dbReference type="PANTHER" id="PTHR36528:SF1">
    <property type="entry name" value="CRISPR SYSTEM SINGLE-STRAND-SPECIFIC DEOXYRIBONUCLEASE CAS10_CSM1 (SUBTYPE III-A)"/>
    <property type="match status" value="1"/>
</dbReference>
<dbReference type="NCBIfam" id="TIGR02578">
    <property type="entry name" value="cas_TM1811_Csm1"/>
    <property type="match status" value="1"/>
</dbReference>
<dbReference type="GO" id="GO:0016740">
    <property type="term" value="F:transferase activity"/>
    <property type="evidence" value="ECO:0007669"/>
    <property type="project" value="UniProtKB-KW"/>
</dbReference>
<keyword evidence="4" id="KW-0540">Nuclease</keyword>
<dbReference type="Pfam" id="PF22335">
    <property type="entry name" value="Cas10-Cmr2_palm2"/>
    <property type="match status" value="1"/>
</dbReference>
<dbReference type="RefSeq" id="WP_143898308.1">
    <property type="nucleotide sequence ID" value="NZ_VJOM01000028.1"/>
</dbReference>
<dbReference type="Proteomes" id="UP000317763">
    <property type="component" value="Unassembled WGS sequence"/>
</dbReference>
<evidence type="ECO:0000256" key="5">
    <source>
        <dbReference type="ARBA" id="ARBA00022741"/>
    </source>
</evidence>
<evidence type="ECO:0000256" key="1">
    <source>
        <dbReference type="ARBA" id="ARBA00005700"/>
    </source>
</evidence>
<keyword evidence="8" id="KW-0269">Exonuclease</keyword>
<dbReference type="GO" id="GO:0004527">
    <property type="term" value="F:exonuclease activity"/>
    <property type="evidence" value="ECO:0007669"/>
    <property type="project" value="UniProtKB-KW"/>
</dbReference>
<dbReference type="PROSITE" id="PS50887">
    <property type="entry name" value="GGDEF"/>
    <property type="match status" value="1"/>
</dbReference>
<dbReference type="Pfam" id="PF18211">
    <property type="entry name" value="Csm1_B"/>
    <property type="match status" value="1"/>
</dbReference>
<evidence type="ECO:0000256" key="4">
    <source>
        <dbReference type="ARBA" id="ARBA00022722"/>
    </source>
</evidence>
<evidence type="ECO:0000256" key="10">
    <source>
        <dbReference type="ARBA" id="ARBA00023118"/>
    </source>
</evidence>
<dbReference type="EMBL" id="VJOM01000028">
    <property type="protein sequence ID" value="TSE29902.1"/>
    <property type="molecule type" value="Genomic_DNA"/>
</dbReference>
<evidence type="ECO:0000256" key="9">
    <source>
        <dbReference type="ARBA" id="ARBA00022840"/>
    </source>
</evidence>
<dbReference type="InterPro" id="IPR052117">
    <property type="entry name" value="Cas10/Csm1_subtype-III-A"/>
</dbReference>
<dbReference type="InterPro" id="IPR041062">
    <property type="entry name" value="Csm1_B"/>
</dbReference>
<evidence type="ECO:0000259" key="13">
    <source>
        <dbReference type="PROSITE" id="PS50887"/>
    </source>
</evidence>
<comment type="caution">
    <text evidence="14">The sequence shown here is derived from an EMBL/GenBank/DDBJ whole genome shotgun (WGS) entry which is preliminary data.</text>
</comment>
<accession>A0A554X246</accession>
<gene>
    <name evidence="14" type="ORF">Ttaiw_02125</name>
</gene>
<name>A0A554X246_9BURK</name>
<evidence type="ECO:0000313" key="15">
    <source>
        <dbReference type="Proteomes" id="UP000317763"/>
    </source>
</evidence>
<feature type="region of interest" description="Disordered" evidence="12">
    <location>
        <begin position="612"/>
        <end position="637"/>
    </location>
</feature>
<dbReference type="PANTHER" id="PTHR36528">
    <property type="entry name" value="CRISPR SYSTEM SINGLE-STRAND-SPECIFIC DEOXYRIBONUCLEASE CAS10/CSM1 (SUBTYPE III-A)"/>
    <property type="match status" value="1"/>
</dbReference>
<keyword evidence="3" id="KW-0808">Transferase</keyword>
<sequence>MAAHPLLDPTTRVALAAYLHDIGKFAERAGVFADDPRLEVNLQLYSPYHAAGKWFSHRHAAHTALAIDLLERHLPDMLLADSYPFVGRQKRGDAALSEVEPTDSLVNAAAAHHRPTTFLQWIIATADRVASGFEREEFDQYNASRDETETGKNHYQARLLTLFEQIRPEAQGGAPGARALQWRYPLEPLTPEAIFPKLAKDCEPSADGVAREQYARVWRWFTQAIETIPRSHRAQLALWFDHFDSLWLAAAHAIPSATAFNVRPEVSLYDHSRTTAALAAALWRWHEAHQQTDERAAQRLRDRSDFDEPKLLLVQGDFFGIQDFIFAAGGQTRRQIAKLLRGRSLQVSLFTEVAALHVLEALGLPSTSMVINAAGKFLIVAPNTADTREALNRIRVELNRWFEQQAYGLAGIGLAWEPAACRDLLRKAQSPDEPTPFTRMLERLHASLEREKYRRFDLAQQGAQVFSDADYSHGPCGWNGRLPADRTDTLPGGVEIASCALSRDQIAIGEAIVKGYDRLLVLADGMQDALQASADVRLLETELFGYRLAFTRAQDVTGQFGNLVGQGALRRCWDYSLPAADDKGGTQPLFGGYARRFVSGYVPRVGPDEQWPAGKYRFDGGGRGDGDDRRDDDAFPKPGELRTLDMLACEDLALDADGQWKGVVALAALKGDIDDLGEIFRVGLAQPSFAKWASLSRQVNAYFAIYLPWMLAREFPHVYTVFAGGDDFFLLGPWQTIQRLVQRMRETFTQYVAHNPGIHFSVGIVNIKPGAPIQTLAESAEEALAQSKRRDGKDAITCFGETVGNRDWPLLQDMAAKLDELRAELGLPTAYVYGLLSFVDMAEAQDKGDVKAAIWRARLAYRTRRLLQREVKDEAARRAWQNTLMQQIAEDGIARLRGAYRIPLFTHLYRHREH</sequence>
<dbReference type="Gene3D" id="3.30.70.270">
    <property type="match status" value="1"/>
</dbReference>
<feature type="domain" description="GGDEF" evidence="13">
    <location>
        <begin position="664"/>
        <end position="801"/>
    </location>
</feature>
<dbReference type="InterPro" id="IPR054767">
    <property type="entry name" value="Cas10-Cmr2_palm2"/>
</dbReference>
<comment type="similarity">
    <text evidence="1">Belongs to the CRISPR-associated Cas10/Csm1 family.</text>
</comment>
<dbReference type="InterPro" id="IPR043128">
    <property type="entry name" value="Rev_trsase/Diguanyl_cyclase"/>
</dbReference>
<keyword evidence="6" id="KW-0255">Endonuclease</keyword>
<dbReference type="GO" id="GO:0051607">
    <property type="term" value="P:defense response to virus"/>
    <property type="evidence" value="ECO:0007669"/>
    <property type="project" value="UniProtKB-KW"/>
</dbReference>
<evidence type="ECO:0000256" key="3">
    <source>
        <dbReference type="ARBA" id="ARBA00022679"/>
    </source>
</evidence>
<dbReference type="GO" id="GO:0004519">
    <property type="term" value="F:endonuclease activity"/>
    <property type="evidence" value="ECO:0007669"/>
    <property type="project" value="UniProtKB-KW"/>
</dbReference>
<proteinExistence type="inferred from homology"/>
<keyword evidence="5" id="KW-0547">Nucleotide-binding</keyword>
<dbReference type="AlphaFoldDB" id="A0A554X246"/>
<evidence type="ECO:0000256" key="2">
    <source>
        <dbReference type="ARBA" id="ARBA00014333"/>
    </source>
</evidence>
<keyword evidence="15" id="KW-1185">Reference proteome</keyword>
<evidence type="ECO:0000256" key="7">
    <source>
        <dbReference type="ARBA" id="ARBA00022801"/>
    </source>
</evidence>
<reference evidence="14 15" key="1">
    <citation type="submission" date="2019-07" db="EMBL/GenBank/DDBJ databases">
        <title>Tepidimonas taiwanensis I1-1 draft genome.</title>
        <authorList>
            <person name="Da Costa M.S."/>
            <person name="Froufe H.J.C."/>
            <person name="Egas C."/>
            <person name="Albuquerque L."/>
        </authorList>
    </citation>
    <scope>NUCLEOTIDE SEQUENCE [LARGE SCALE GENOMIC DNA]</scope>
    <source>
        <strain evidence="14 15">I1-1</strain>
    </source>
</reference>
<evidence type="ECO:0000256" key="12">
    <source>
        <dbReference type="SAM" id="MobiDB-lite"/>
    </source>
</evidence>
<keyword evidence="7" id="KW-0378">Hydrolase</keyword>
<dbReference type="GO" id="GO:0005524">
    <property type="term" value="F:ATP binding"/>
    <property type="evidence" value="ECO:0007669"/>
    <property type="project" value="UniProtKB-KW"/>
</dbReference>
<evidence type="ECO:0000256" key="8">
    <source>
        <dbReference type="ARBA" id="ARBA00022839"/>
    </source>
</evidence>
<dbReference type="InterPro" id="IPR013408">
    <property type="entry name" value="Cas10/Csm1"/>
</dbReference>
<protein>
    <recommendedName>
        <fullName evidence="2">CRISPR system single-strand-specific deoxyribonuclease Cas10/Csm1 (subtype III-A)</fullName>
    </recommendedName>
    <alternativeName>
        <fullName evidence="11">Cyclic oligoadenylate synthase</fullName>
    </alternativeName>
</protein>
<dbReference type="OrthoDB" id="9768769at2"/>